<protein>
    <submittedName>
        <fullName evidence="1">Uncharacterized protein</fullName>
    </submittedName>
</protein>
<dbReference type="InterPro" id="IPR006439">
    <property type="entry name" value="HAD-SF_hydro_IA"/>
</dbReference>
<dbReference type="GO" id="GO:0016787">
    <property type="term" value="F:hydrolase activity"/>
    <property type="evidence" value="ECO:0007669"/>
    <property type="project" value="InterPro"/>
</dbReference>
<name>A0A7R8WUK8_9CRUS</name>
<accession>A0A7R8WUK8</accession>
<dbReference type="AlphaFoldDB" id="A0A7R8WUK8"/>
<dbReference type="EMBL" id="OB701811">
    <property type="protein sequence ID" value="CAD7238461.1"/>
    <property type="molecule type" value="Genomic_DNA"/>
</dbReference>
<proteinExistence type="predicted"/>
<organism evidence="1">
    <name type="scientific">Cyprideis torosa</name>
    <dbReference type="NCBI Taxonomy" id="163714"/>
    <lineage>
        <taxon>Eukaryota</taxon>
        <taxon>Metazoa</taxon>
        <taxon>Ecdysozoa</taxon>
        <taxon>Arthropoda</taxon>
        <taxon>Crustacea</taxon>
        <taxon>Oligostraca</taxon>
        <taxon>Ostracoda</taxon>
        <taxon>Podocopa</taxon>
        <taxon>Podocopida</taxon>
        <taxon>Cytherocopina</taxon>
        <taxon>Cytheroidea</taxon>
        <taxon>Cytherideidae</taxon>
        <taxon>Cyprideis</taxon>
    </lineage>
</organism>
<dbReference type="Pfam" id="PF00702">
    <property type="entry name" value="Hydrolase"/>
    <property type="match status" value="1"/>
</dbReference>
<dbReference type="InterPro" id="IPR023214">
    <property type="entry name" value="HAD_sf"/>
</dbReference>
<dbReference type="OrthoDB" id="40579at2759"/>
<dbReference type="SUPFAM" id="SSF56784">
    <property type="entry name" value="HAD-like"/>
    <property type="match status" value="1"/>
</dbReference>
<dbReference type="InterPro" id="IPR044999">
    <property type="entry name" value="CbbY-like"/>
</dbReference>
<dbReference type="InterPro" id="IPR023198">
    <property type="entry name" value="PGP-like_dom2"/>
</dbReference>
<sequence length="223" mass="23785">MAFEDAGLDWVWDEELYGELLKVTGGKQRMKHFLAHFYQGEPPAGNQDELIAQLHNNKNAHYQALLAEGKIPLRSGVKRLILEAMDEGIVVGIATTTTPGNVYSLLKATLGEESLQWFGVIAAGDMVPELKPAPDVYEFAMQKLALSAGECIAVEDSANGVRSAVAAGLVTLVTTNGYTRNDDFSGASLVVDGMGDSDKPCAVISGSMGDGDRITVDVLRGLI</sequence>
<evidence type="ECO:0000313" key="1">
    <source>
        <dbReference type="EMBL" id="CAD7238461.1"/>
    </source>
</evidence>
<dbReference type="PANTHER" id="PTHR42896:SF2">
    <property type="entry name" value="CBBY-LIKE PROTEIN"/>
    <property type="match status" value="1"/>
</dbReference>
<feature type="non-terminal residue" evidence="1">
    <location>
        <position position="223"/>
    </location>
</feature>
<dbReference type="Gene3D" id="3.40.50.1000">
    <property type="entry name" value="HAD superfamily/HAD-like"/>
    <property type="match status" value="1"/>
</dbReference>
<dbReference type="InterPro" id="IPR036412">
    <property type="entry name" value="HAD-like_sf"/>
</dbReference>
<reference evidence="1" key="1">
    <citation type="submission" date="2020-11" db="EMBL/GenBank/DDBJ databases">
        <authorList>
            <person name="Tran Van P."/>
        </authorList>
    </citation>
    <scope>NUCLEOTIDE SEQUENCE</scope>
</reference>
<gene>
    <name evidence="1" type="ORF">CTOB1V02_LOCUS16276</name>
</gene>
<dbReference type="Gene3D" id="1.10.150.240">
    <property type="entry name" value="Putative phosphatase, domain 2"/>
    <property type="match status" value="1"/>
</dbReference>
<dbReference type="PANTHER" id="PTHR42896">
    <property type="entry name" value="XYLULOSE-1,5-BISPHOSPHATE (XUBP) PHOSPHATASE"/>
    <property type="match status" value="1"/>
</dbReference>
<dbReference type="NCBIfam" id="TIGR01509">
    <property type="entry name" value="HAD-SF-IA-v3"/>
    <property type="match status" value="1"/>
</dbReference>